<keyword evidence="2" id="KW-1133">Transmembrane helix</keyword>
<sequence length="1053" mass="109491">MAIPTLTYYSVSADLTTLSAILNGVAMVCQQNALIWGFAFLVSLWRLTATPVTAALKNASGGAGAVLASGSMSAIMPFVLAMMLTNSMLQGTVQVESTINGALTEVDHVPLAISAIPVAGSILSQNLNQVISTAFQSVNSEYPVISASANGFLNPLKVLLTARTAMMRLGGVDSEVKTVLASCLGPDSGVNFANIQNMVMNAGNTGATSATSIEINGQNPTALGALLYQASLNTNGMVNDPGLDSVNMLSCAAAVNVVANDITNALNSGEFPRVIQGAVNGMDAPVPGADYSFNTVASQYNAVITASTLGSVFSGGTGQSNAEFMNLLFAEMVQNDLNCLRATSNDLTQCEATALQAAEVERNNIQEAASEVPMLRYAGSFGNYLIALIIGLGPVIIMFMMFAGVDAGKSVKTAAHIIVWPLLVVNVGAELVNAMISIDIANYLQSIRQGGWISQATTFAAYKELSLQIGTGSHIMASLPVLMSLIFGLGESSAMTSVASTIAPRSNDTTENLAPKPAATLPMFENSSVAHATQLANGHANLQMQGSLDAVSTSDKFGDLSKDASRSLTNAQTRSSSIEQGQQNLHSWHEAVQKHDFSGFGIDNQIGEQIAYNWAHNLNASRNRHTGESTTGLKSNENSSTASLGLSGGLSASTVEGPGASLSGSASAGTSTSSGDRLQRATDAGSNTAYDDSNALSTAIHDTLASNRSTSAGQQAAKDLSQSLQTQQTFQRTLSQVDSSTDATAQAVHESSGFVEASAQIKAPELLWQKDANPEFRAFQTLDGHQFEGHAGAQRYMQIAARDAASGATGRVLNDPEGQSMVNRHRAAVLMAQDANAPVADRAIATAFLVGEGQAMQHMRFMPGDTTMKDMNIAQPGDQTGVNAKGLRDAVQRNAPALPVPAVSPTRRSSVAESGLEHVPSHLHQPTTGHAPTMPLPPMPAAGHPNLLSQSTPDLDPAFKMMVEGNMSHVGNTVAAKVNNSVAQAEHAGLGDAGPGTARRTASNVVDNVADMARKAGSPSRTSLNPDVAPQDPQTGAPGASPSPKEPSRFVRR</sequence>
<dbReference type="RefSeq" id="WP_144021548.1">
    <property type="nucleotide sequence ID" value="NZ_MTHB01000302.1"/>
</dbReference>
<keyword evidence="2" id="KW-0812">Transmembrane</keyword>
<evidence type="ECO:0000313" key="3">
    <source>
        <dbReference type="EMBL" id="OXC71630.1"/>
    </source>
</evidence>
<dbReference type="Proteomes" id="UP000214720">
    <property type="component" value="Unassembled WGS sequence"/>
</dbReference>
<keyword evidence="2" id="KW-0472">Membrane</keyword>
<reference evidence="4" key="1">
    <citation type="submission" date="2017-01" db="EMBL/GenBank/DDBJ databases">
        <title>Genome Analysis of Deinococcus marmoris KOPRI26562.</title>
        <authorList>
            <person name="Kim J.H."/>
            <person name="Oh H.-M."/>
        </authorList>
    </citation>
    <scope>NUCLEOTIDE SEQUENCE [LARGE SCALE GENOMIC DNA]</scope>
    <source>
        <strain evidence="4">PAMC 26633</strain>
    </source>
</reference>
<feature type="compositionally biased region" description="Polar residues" evidence="1">
    <location>
        <begin position="566"/>
        <end position="585"/>
    </location>
</feature>
<feature type="region of interest" description="Disordered" evidence="1">
    <location>
        <begin position="623"/>
        <end position="692"/>
    </location>
</feature>
<comment type="caution">
    <text evidence="3">The sequence shown here is derived from an EMBL/GenBank/DDBJ whole genome shotgun (WGS) entry which is preliminary data.</text>
</comment>
<evidence type="ECO:0000313" key="4">
    <source>
        <dbReference type="Proteomes" id="UP000214720"/>
    </source>
</evidence>
<feature type="transmembrane region" description="Helical" evidence="2">
    <location>
        <begin position="62"/>
        <end position="84"/>
    </location>
</feature>
<feature type="region of interest" description="Disordered" evidence="1">
    <location>
        <begin position="899"/>
        <end position="945"/>
    </location>
</feature>
<feature type="region of interest" description="Disordered" evidence="1">
    <location>
        <begin position="562"/>
        <end position="585"/>
    </location>
</feature>
<name>A0A226WLC2_CABSO</name>
<feature type="compositionally biased region" description="Polar residues" evidence="1">
    <location>
        <begin position="628"/>
        <end position="638"/>
    </location>
</feature>
<feature type="transmembrane region" description="Helical" evidence="2">
    <location>
        <begin position="417"/>
        <end position="444"/>
    </location>
</feature>
<evidence type="ECO:0000256" key="1">
    <source>
        <dbReference type="SAM" id="MobiDB-lite"/>
    </source>
</evidence>
<evidence type="ECO:0000256" key="2">
    <source>
        <dbReference type="SAM" id="Phobius"/>
    </source>
</evidence>
<dbReference type="AlphaFoldDB" id="A0A226WLC2"/>
<dbReference type="OrthoDB" id="8975034at2"/>
<proteinExistence type="predicted"/>
<keyword evidence="3" id="KW-0969">Cilium</keyword>
<feature type="compositionally biased region" description="Low complexity" evidence="1">
    <location>
        <begin position="639"/>
        <end position="675"/>
    </location>
</feature>
<feature type="region of interest" description="Disordered" evidence="1">
    <location>
        <begin position="1013"/>
        <end position="1053"/>
    </location>
</feature>
<feature type="transmembrane region" description="Helical" evidence="2">
    <location>
        <begin position="384"/>
        <end position="405"/>
    </location>
</feature>
<keyword evidence="3" id="KW-0282">Flagellum</keyword>
<protein>
    <submittedName>
        <fullName evidence="3">Flagellar hook-length control protein FliK</fullName>
    </submittedName>
</protein>
<gene>
    <name evidence="3" type="ORF">BSU04_46085</name>
</gene>
<accession>A0A226WLC2</accession>
<organism evidence="3 4">
    <name type="scientific">Caballeronia sordidicola</name>
    <name type="common">Burkholderia sordidicola</name>
    <dbReference type="NCBI Taxonomy" id="196367"/>
    <lineage>
        <taxon>Bacteria</taxon>
        <taxon>Pseudomonadati</taxon>
        <taxon>Pseudomonadota</taxon>
        <taxon>Betaproteobacteria</taxon>
        <taxon>Burkholderiales</taxon>
        <taxon>Burkholderiaceae</taxon>
        <taxon>Caballeronia</taxon>
    </lineage>
</organism>
<keyword evidence="3" id="KW-0966">Cell projection</keyword>
<dbReference type="EMBL" id="MTHB01000302">
    <property type="protein sequence ID" value="OXC71630.1"/>
    <property type="molecule type" value="Genomic_DNA"/>
</dbReference>